<dbReference type="InterPro" id="IPR058243">
    <property type="entry name" value="Phage_VG64"/>
</dbReference>
<evidence type="ECO:0000256" key="1">
    <source>
        <dbReference type="SAM" id="SignalP"/>
    </source>
</evidence>
<keyword evidence="3" id="KW-1185">Reference proteome</keyword>
<sequence>MKNILGTTLLAITLFLTACGTEADRVTENLSQESDNFNTVRKVTVINAIKNDIIFQMSGRMSIKADRKDKQLEVVVENDKGQYQKHIIGLSDNVSYVVEDMNVKNVSKYRYEINYNPHMWIPAIPKPKYVD</sequence>
<proteinExistence type="predicted"/>
<comment type="caution">
    <text evidence="2">The sequence shown here is derived from an EMBL/GenBank/DDBJ whole genome shotgun (WGS) entry which is preliminary data.</text>
</comment>
<gene>
    <name evidence="2" type="ORF">BHU61_06665</name>
</gene>
<dbReference type="RefSeq" id="WP_111715608.1">
    <property type="nucleotide sequence ID" value="NZ_JBHSSR010000004.1"/>
</dbReference>
<organism evidence="2 3">
    <name type="scientific">Macrococcus epidermidis</name>
    <dbReference type="NCBI Taxonomy" id="1902580"/>
    <lineage>
        <taxon>Bacteria</taxon>
        <taxon>Bacillati</taxon>
        <taxon>Bacillota</taxon>
        <taxon>Bacilli</taxon>
        <taxon>Bacillales</taxon>
        <taxon>Staphylococcaceae</taxon>
        <taxon>Macrococcus</taxon>
    </lineage>
</organism>
<dbReference type="Pfam" id="PF25682">
    <property type="entry name" value="Phage_VG64"/>
    <property type="match status" value="1"/>
</dbReference>
<dbReference type="Proteomes" id="UP000249808">
    <property type="component" value="Unassembled WGS sequence"/>
</dbReference>
<keyword evidence="1" id="KW-0732">Signal</keyword>
<reference evidence="2 3" key="1">
    <citation type="journal article" date="2018" name="Front. Microbiol.">
        <title>Description and Comparative Genomics of Macrococcus caseolyticus subsp. hominis subsp. nov., Macrococcus goetzii sp. nov., Macrococcus epidermidis sp. nov., and Macrococcus bohemicus sp. nov., Novel Macrococci From Human Clinical Material With Virulence Potential and Suspected Uptake of Foreign DNA by Natural Transformation.</title>
        <authorList>
            <person name="Maslanova I."/>
            <person name="Wertheimer Z."/>
            <person name="Sedlacek I."/>
            <person name="Svec P."/>
            <person name="Indrakova A."/>
            <person name="Kovarovic V."/>
            <person name="Schumann P."/>
            <person name="Sproer C."/>
            <person name="Kralova S."/>
            <person name="Sedo O."/>
            <person name="Kristofova L."/>
            <person name="Vrbovska V."/>
            <person name="Fuzik T."/>
            <person name="Petras P."/>
            <person name="Zdrahal Z."/>
            <person name="Ruzickova V."/>
            <person name="Doskar J."/>
            <person name="Pantucek R."/>
        </authorList>
    </citation>
    <scope>NUCLEOTIDE SEQUENCE [LARGE SCALE GENOMIC DNA]</scope>
    <source>
        <strain evidence="2 3">01/688</strain>
    </source>
</reference>
<name>A0A327ZRN8_9STAP</name>
<protein>
    <submittedName>
        <fullName evidence="2">Uncharacterized protein</fullName>
    </submittedName>
</protein>
<accession>A0A327ZRN8</accession>
<dbReference type="AlphaFoldDB" id="A0A327ZRN8"/>
<dbReference type="EMBL" id="PZJH01000002">
    <property type="protein sequence ID" value="RAK44990.1"/>
    <property type="molecule type" value="Genomic_DNA"/>
</dbReference>
<evidence type="ECO:0000313" key="2">
    <source>
        <dbReference type="EMBL" id="RAK44990.1"/>
    </source>
</evidence>
<dbReference type="PROSITE" id="PS51257">
    <property type="entry name" value="PROKAR_LIPOPROTEIN"/>
    <property type="match status" value="1"/>
</dbReference>
<feature type="signal peptide" evidence="1">
    <location>
        <begin position="1"/>
        <end position="23"/>
    </location>
</feature>
<evidence type="ECO:0000313" key="3">
    <source>
        <dbReference type="Proteomes" id="UP000249808"/>
    </source>
</evidence>
<feature type="chain" id="PRO_5016367369" evidence="1">
    <location>
        <begin position="24"/>
        <end position="131"/>
    </location>
</feature>